<sequence length="587" mass="65193">MEETFRSLTAEKIQELLVICGISNCSDEPIRQHILGISDFSEPQDCCSSNFPLTRIVHQTRQQVGITDPPPLPTPAASPDPEAKRGSYRFLPTPEKRSRADYMGLDAPSHKKKRKNKVKAKDKTTLKATAQGMNDAALPLGGMPTNSPSTDKANTAMNLPPAAAPLTNLHNHPGGKAPQSIVENILVNCIKLNDPLGRYGHRSKQAIMTTKVEAIQSFVDDIVKLQYPDAVQLIKQENAFSASKGIQSRFNETVYWEIIKKGAELLDPKDLPTSKGPLDEFTMAEKVATERFMREAGYGLSLANQRQCRLFWKRLFEMRNAGVEKILLYRTKEFDRFCKSYSSEAGASLIEMARNWEEKYAFHIKQLEERVAEESKGDFTGSLWLNQPLVADRLSVPKNAWNSAINPWSSSVEETVFQLSGSHEPSAVALGGFFDLQPKAETMQNKSIFVTLQPKGDVFLAVCPLISVQEGDTLGIFAGVIRYSSECGVVYGIPGPEENLWLDYSTVTGALNLKKVSAPGGDFNVRLQWELIDGRSEGHLMWKVSVVALRAIQPFEEIVRAAPQKAQYLLHQSPTCAKRGYTKSRSS</sequence>
<name>A0A9W4IBQ5_9EURO</name>
<accession>A0A9W4IBQ5</accession>
<protein>
    <submittedName>
        <fullName evidence="2">Uncharacterized protein</fullName>
    </submittedName>
</protein>
<dbReference type="Proteomes" id="UP001152649">
    <property type="component" value="Unassembled WGS sequence"/>
</dbReference>
<feature type="region of interest" description="Disordered" evidence="1">
    <location>
        <begin position="132"/>
        <end position="153"/>
    </location>
</feature>
<feature type="compositionally biased region" description="Pro residues" evidence="1">
    <location>
        <begin position="68"/>
        <end position="78"/>
    </location>
</feature>
<evidence type="ECO:0000256" key="1">
    <source>
        <dbReference type="SAM" id="MobiDB-lite"/>
    </source>
</evidence>
<feature type="region of interest" description="Disordered" evidence="1">
    <location>
        <begin position="62"/>
        <end position="101"/>
    </location>
</feature>
<evidence type="ECO:0000313" key="2">
    <source>
        <dbReference type="EMBL" id="CAG8256262.1"/>
    </source>
</evidence>
<evidence type="ECO:0000313" key="3">
    <source>
        <dbReference type="Proteomes" id="UP001152649"/>
    </source>
</evidence>
<gene>
    <name evidence="2" type="ORF">PSALAMII_LOCUS831</name>
</gene>
<dbReference type="AlphaFoldDB" id="A0A9W4IBQ5"/>
<feature type="compositionally biased region" description="Polar residues" evidence="1">
    <location>
        <begin position="144"/>
        <end position="153"/>
    </location>
</feature>
<comment type="caution">
    <text evidence="2">The sequence shown here is derived from an EMBL/GenBank/DDBJ whole genome shotgun (WGS) entry which is preliminary data.</text>
</comment>
<dbReference type="OrthoDB" id="3531591at2759"/>
<keyword evidence="3" id="KW-1185">Reference proteome</keyword>
<reference evidence="2" key="1">
    <citation type="submission" date="2021-07" db="EMBL/GenBank/DDBJ databases">
        <authorList>
            <person name="Branca A.L. A."/>
        </authorList>
    </citation>
    <scope>NUCLEOTIDE SEQUENCE</scope>
</reference>
<organism evidence="2 3">
    <name type="scientific">Penicillium salamii</name>
    <dbReference type="NCBI Taxonomy" id="1612424"/>
    <lineage>
        <taxon>Eukaryota</taxon>
        <taxon>Fungi</taxon>
        <taxon>Dikarya</taxon>
        <taxon>Ascomycota</taxon>
        <taxon>Pezizomycotina</taxon>
        <taxon>Eurotiomycetes</taxon>
        <taxon>Eurotiomycetidae</taxon>
        <taxon>Eurotiales</taxon>
        <taxon>Aspergillaceae</taxon>
        <taxon>Penicillium</taxon>
    </lineage>
</organism>
<dbReference type="EMBL" id="CAJVPG010000028">
    <property type="protein sequence ID" value="CAG8256262.1"/>
    <property type="molecule type" value="Genomic_DNA"/>
</dbReference>
<proteinExistence type="predicted"/>